<evidence type="ECO:0000256" key="4">
    <source>
        <dbReference type="ARBA" id="ARBA00022763"/>
    </source>
</evidence>
<dbReference type="Gene3D" id="1.10.1670.10">
    <property type="entry name" value="Helix-hairpin-Helix base-excision DNA repair enzymes (C-terminal)"/>
    <property type="match status" value="1"/>
</dbReference>
<dbReference type="Pfam" id="PF00730">
    <property type="entry name" value="HhH-GPD"/>
    <property type="match status" value="1"/>
</dbReference>
<dbReference type="GO" id="GO:0003684">
    <property type="term" value="F:damaged DNA binding"/>
    <property type="evidence" value="ECO:0007669"/>
    <property type="project" value="InterPro"/>
</dbReference>
<dbReference type="FunFam" id="1.10.1670.10:FF:000005">
    <property type="entry name" value="N-glycosylase/DNA lyase OGG1"/>
    <property type="match status" value="1"/>
</dbReference>
<evidence type="ECO:0000256" key="8">
    <source>
        <dbReference type="ARBA" id="ARBA00023242"/>
    </source>
</evidence>
<dbReference type="Gene3D" id="1.10.340.30">
    <property type="entry name" value="Hypothetical protein, domain 2"/>
    <property type="match status" value="1"/>
</dbReference>
<comment type="catalytic activity">
    <reaction evidence="12">
        <text>2'-deoxyribonucleotide-(2'-deoxyribose 5'-phosphate)-2'-deoxyribonucleotide-DNA = a 3'-end 2'-deoxyribonucleotide-(2,3-dehydro-2,3-deoxyribose 5'-phosphate)-DNA + a 5'-end 5'-phospho-2'-deoxyribonucleoside-DNA + H(+)</text>
        <dbReference type="Rhea" id="RHEA:66592"/>
        <dbReference type="Rhea" id="RHEA-COMP:13180"/>
        <dbReference type="Rhea" id="RHEA-COMP:16897"/>
        <dbReference type="Rhea" id="RHEA-COMP:17067"/>
        <dbReference type="ChEBI" id="CHEBI:15378"/>
        <dbReference type="ChEBI" id="CHEBI:136412"/>
        <dbReference type="ChEBI" id="CHEBI:157695"/>
        <dbReference type="ChEBI" id="CHEBI:167181"/>
        <dbReference type="EC" id="4.2.99.18"/>
    </reaction>
</comment>
<evidence type="ECO:0000256" key="5">
    <source>
        <dbReference type="ARBA" id="ARBA00022801"/>
    </source>
</evidence>
<evidence type="ECO:0000256" key="11">
    <source>
        <dbReference type="ARBA" id="ARBA00025652"/>
    </source>
</evidence>
<protein>
    <recommendedName>
        <fullName evidence="13">N-glycosylase/DNA lyase</fullName>
        <ecNumber evidence="3">4.2.99.18</ecNumber>
    </recommendedName>
</protein>
<dbReference type="STRING" id="101127.A0A1X2GHF5"/>
<evidence type="ECO:0000256" key="2">
    <source>
        <dbReference type="ARBA" id="ARBA00010679"/>
    </source>
</evidence>
<comment type="caution">
    <text evidence="15">The sequence shown here is derived from an EMBL/GenBank/DDBJ whole genome shotgun (WGS) entry which is preliminary data.</text>
</comment>
<evidence type="ECO:0000256" key="1">
    <source>
        <dbReference type="ARBA" id="ARBA00004123"/>
    </source>
</evidence>
<dbReference type="InterPro" id="IPR023170">
    <property type="entry name" value="HhH_base_excis_C"/>
</dbReference>
<evidence type="ECO:0000256" key="10">
    <source>
        <dbReference type="ARBA" id="ARBA00023295"/>
    </source>
</evidence>
<dbReference type="Gene3D" id="3.30.310.40">
    <property type="match status" value="1"/>
</dbReference>
<dbReference type="Pfam" id="PF07934">
    <property type="entry name" value="OGG_N"/>
    <property type="match status" value="1"/>
</dbReference>
<evidence type="ECO:0000313" key="16">
    <source>
        <dbReference type="Proteomes" id="UP000242146"/>
    </source>
</evidence>
<dbReference type="SUPFAM" id="SSF48150">
    <property type="entry name" value="DNA-glycosylase"/>
    <property type="match status" value="1"/>
</dbReference>
<dbReference type="GO" id="GO:0006285">
    <property type="term" value="P:base-excision repair, AP site formation"/>
    <property type="evidence" value="ECO:0007669"/>
    <property type="project" value="TreeGrafter"/>
</dbReference>
<comment type="function">
    <text evidence="11">DNA repair enzyme that incises DNA at 8-oxoG residues. Excises 7,8-dihydro-8-oxoguanine and 2,6-diamino-4-hydroxy-5-N-methylformamidopyrimidine (FAPY) from damaged DNA. Has a beta-lyase activity that nicks DNA 3' to the lesion.</text>
</comment>
<dbReference type="InterPro" id="IPR052054">
    <property type="entry name" value="Oxidative_DNA_repair_enzyme"/>
</dbReference>
<keyword evidence="5" id="KW-0378">Hydrolase</keyword>
<keyword evidence="10" id="KW-0326">Glycosidase</keyword>
<evidence type="ECO:0000259" key="14">
    <source>
        <dbReference type="SMART" id="SM00478"/>
    </source>
</evidence>
<reference evidence="15 16" key="1">
    <citation type="submission" date="2016-07" db="EMBL/GenBank/DDBJ databases">
        <title>Pervasive Adenine N6-methylation of Active Genes in Fungi.</title>
        <authorList>
            <consortium name="DOE Joint Genome Institute"/>
            <person name="Mondo S.J."/>
            <person name="Dannebaum R.O."/>
            <person name="Kuo R.C."/>
            <person name="Labutti K."/>
            <person name="Haridas S."/>
            <person name="Kuo A."/>
            <person name="Salamov A."/>
            <person name="Ahrendt S.R."/>
            <person name="Lipzen A."/>
            <person name="Sullivan W."/>
            <person name="Andreopoulos W.B."/>
            <person name="Clum A."/>
            <person name="Lindquist E."/>
            <person name="Daum C."/>
            <person name="Ramamoorthy G.K."/>
            <person name="Gryganskyi A."/>
            <person name="Culley D."/>
            <person name="Magnuson J.K."/>
            <person name="James T.Y."/>
            <person name="O'Malley M.A."/>
            <person name="Stajich J.E."/>
            <person name="Spatafora J.W."/>
            <person name="Visel A."/>
            <person name="Grigoriev I.V."/>
        </authorList>
    </citation>
    <scope>NUCLEOTIDE SEQUENCE [LARGE SCALE GENOMIC DNA]</scope>
    <source>
        <strain evidence="15 16">NRRL 3301</strain>
    </source>
</reference>
<gene>
    <name evidence="15" type="ORF">DM01DRAFT_1335787</name>
</gene>
<dbReference type="OrthoDB" id="238681at2759"/>
<evidence type="ECO:0000256" key="6">
    <source>
        <dbReference type="ARBA" id="ARBA00023204"/>
    </source>
</evidence>
<accession>A0A1X2GHF5</accession>
<comment type="subcellular location">
    <subcellularLocation>
        <location evidence="1">Nucleus</location>
    </subcellularLocation>
</comment>
<dbReference type="InterPro" id="IPR003265">
    <property type="entry name" value="HhH-GPD_domain"/>
</dbReference>
<dbReference type="Proteomes" id="UP000242146">
    <property type="component" value="Unassembled WGS sequence"/>
</dbReference>
<keyword evidence="4" id="KW-0227">DNA damage</keyword>
<dbReference type="PANTHER" id="PTHR10242">
    <property type="entry name" value="8-OXOGUANINE DNA GLYCOSYLASE"/>
    <property type="match status" value="1"/>
</dbReference>
<name>A0A1X2GHF5_9FUNG</name>
<sequence length="330" mass="37875">MVRVPQMQLSQLAWIDLKVAPKELRLDTLRCGQSFRWKQVKERHWACAMQGQLFVLKEDPHTVYYGVTPAEAKNPHTTGPIKTALYDYFQLDLVCLETEYQRWAKADHHFNSKALAFPGIRILRQDPWENLICFICSSNNNITRISQMVDKLCIEYGTKIATLEDEDYYGFPTLDSLATGVEGRLRELGFGYRAKYIHQTAQTLKHDHAPDWLLSLRQQEYEATKTALMTLAGVGPKVADCICLMSMDHAETIPVDTHVWQIAAREYGFSKKATSKTLSPALYKDIADHFRNVFGPFSGWAHSVLFSAELKSFEDKLDHATLNKKRKRTR</sequence>
<dbReference type="PANTHER" id="PTHR10242:SF2">
    <property type="entry name" value="N-GLYCOSYLASE_DNA LYASE"/>
    <property type="match status" value="1"/>
</dbReference>
<dbReference type="CDD" id="cd00056">
    <property type="entry name" value="ENDO3c"/>
    <property type="match status" value="1"/>
</dbReference>
<dbReference type="AlphaFoldDB" id="A0A1X2GHF5"/>
<feature type="domain" description="HhH-GPD" evidence="14">
    <location>
        <begin position="136"/>
        <end position="292"/>
    </location>
</feature>
<keyword evidence="7" id="KW-0456">Lyase</keyword>
<dbReference type="SMART" id="SM00478">
    <property type="entry name" value="ENDO3c"/>
    <property type="match status" value="1"/>
</dbReference>
<evidence type="ECO:0000256" key="3">
    <source>
        <dbReference type="ARBA" id="ARBA00012720"/>
    </source>
</evidence>
<dbReference type="InterPro" id="IPR011257">
    <property type="entry name" value="DNA_glycosylase"/>
</dbReference>
<evidence type="ECO:0000313" key="15">
    <source>
        <dbReference type="EMBL" id="ORX53936.1"/>
    </source>
</evidence>
<keyword evidence="9" id="KW-0511">Multifunctional enzyme</keyword>
<dbReference type="GO" id="GO:0006289">
    <property type="term" value="P:nucleotide-excision repair"/>
    <property type="evidence" value="ECO:0007669"/>
    <property type="project" value="InterPro"/>
</dbReference>
<organism evidence="15 16">
    <name type="scientific">Hesseltinella vesiculosa</name>
    <dbReference type="NCBI Taxonomy" id="101127"/>
    <lineage>
        <taxon>Eukaryota</taxon>
        <taxon>Fungi</taxon>
        <taxon>Fungi incertae sedis</taxon>
        <taxon>Mucoromycota</taxon>
        <taxon>Mucoromycotina</taxon>
        <taxon>Mucoromycetes</taxon>
        <taxon>Mucorales</taxon>
        <taxon>Cunninghamellaceae</taxon>
        <taxon>Hesseltinella</taxon>
    </lineage>
</organism>
<dbReference type="EMBL" id="MCGT01000014">
    <property type="protein sequence ID" value="ORX53936.1"/>
    <property type="molecule type" value="Genomic_DNA"/>
</dbReference>
<evidence type="ECO:0000256" key="13">
    <source>
        <dbReference type="ARBA" id="ARBA00073127"/>
    </source>
</evidence>
<dbReference type="SUPFAM" id="SSF55945">
    <property type="entry name" value="TATA-box binding protein-like"/>
    <property type="match status" value="1"/>
</dbReference>
<evidence type="ECO:0000256" key="9">
    <source>
        <dbReference type="ARBA" id="ARBA00023268"/>
    </source>
</evidence>
<dbReference type="GO" id="GO:0034039">
    <property type="term" value="F:8-oxo-7,8-dihydroguanine DNA N-glycosylase activity"/>
    <property type="evidence" value="ECO:0007669"/>
    <property type="project" value="TreeGrafter"/>
</dbReference>
<proteinExistence type="inferred from homology"/>
<dbReference type="EC" id="4.2.99.18" evidence="3"/>
<evidence type="ECO:0000256" key="7">
    <source>
        <dbReference type="ARBA" id="ARBA00023239"/>
    </source>
</evidence>
<keyword evidence="16" id="KW-1185">Reference proteome</keyword>
<dbReference type="GO" id="GO:0005634">
    <property type="term" value="C:nucleus"/>
    <property type="evidence" value="ECO:0007669"/>
    <property type="project" value="UniProtKB-SubCell"/>
</dbReference>
<keyword evidence="6" id="KW-0234">DNA repair</keyword>
<comment type="similarity">
    <text evidence="2">Belongs to the type-1 OGG1 family.</text>
</comment>
<evidence type="ECO:0000256" key="12">
    <source>
        <dbReference type="ARBA" id="ARBA00044632"/>
    </source>
</evidence>
<dbReference type="InterPro" id="IPR012904">
    <property type="entry name" value="OGG_N"/>
</dbReference>
<dbReference type="FunFam" id="1.10.340.30:FF:000006">
    <property type="entry name" value="N-glycosylase/DNA lyase isoform X2"/>
    <property type="match status" value="1"/>
</dbReference>
<dbReference type="GO" id="GO:0140078">
    <property type="term" value="F:class I DNA-(apurinic or apyrimidinic site) endonuclease activity"/>
    <property type="evidence" value="ECO:0007669"/>
    <property type="project" value="UniProtKB-EC"/>
</dbReference>
<keyword evidence="8" id="KW-0539">Nucleus</keyword>